<dbReference type="Gene3D" id="1.20.1440.120">
    <property type="entry name" value="Recombination protein O, C-terminal domain"/>
    <property type="match status" value="1"/>
</dbReference>
<keyword evidence="11" id="KW-1185">Reference proteome</keyword>
<evidence type="ECO:0000256" key="1">
    <source>
        <dbReference type="ARBA" id="ARBA00003065"/>
    </source>
</evidence>
<dbReference type="AlphaFoldDB" id="A0A7W9DAQ5"/>
<dbReference type="Proteomes" id="UP000523863">
    <property type="component" value="Unassembled WGS sequence"/>
</dbReference>
<keyword evidence="6 8" id="KW-0234">DNA repair</keyword>
<dbReference type="InterPro" id="IPR012340">
    <property type="entry name" value="NA-bd_OB-fold"/>
</dbReference>
<evidence type="ECO:0000256" key="2">
    <source>
        <dbReference type="ARBA" id="ARBA00007452"/>
    </source>
</evidence>
<dbReference type="SUPFAM" id="SSF50249">
    <property type="entry name" value="Nucleic acid-binding proteins"/>
    <property type="match status" value="1"/>
</dbReference>
<comment type="similarity">
    <text evidence="2 8">Belongs to the RecO family.</text>
</comment>
<accession>A0A7W9DAQ5</accession>
<dbReference type="GO" id="GO:0006302">
    <property type="term" value="P:double-strand break repair"/>
    <property type="evidence" value="ECO:0007669"/>
    <property type="project" value="TreeGrafter"/>
</dbReference>
<dbReference type="Pfam" id="PF02565">
    <property type="entry name" value="RecO_C"/>
    <property type="match status" value="1"/>
</dbReference>
<dbReference type="SUPFAM" id="SSF57863">
    <property type="entry name" value="ArfGap/RecO-like zinc finger"/>
    <property type="match status" value="1"/>
</dbReference>
<evidence type="ECO:0000256" key="4">
    <source>
        <dbReference type="ARBA" id="ARBA00022763"/>
    </source>
</evidence>
<evidence type="ECO:0000259" key="9">
    <source>
        <dbReference type="Pfam" id="PF11967"/>
    </source>
</evidence>
<dbReference type="InterPro" id="IPR042242">
    <property type="entry name" value="RecO_C"/>
</dbReference>
<evidence type="ECO:0000256" key="8">
    <source>
        <dbReference type="HAMAP-Rule" id="MF_00201"/>
    </source>
</evidence>
<dbReference type="InterPro" id="IPR037278">
    <property type="entry name" value="ARFGAP/RecO"/>
</dbReference>
<dbReference type="EMBL" id="JACHBL010000001">
    <property type="protein sequence ID" value="MBB5597724.1"/>
    <property type="molecule type" value="Genomic_DNA"/>
</dbReference>
<feature type="domain" description="DNA replication/recombination mediator RecO N-terminal" evidence="9">
    <location>
        <begin position="17"/>
        <end position="91"/>
    </location>
</feature>
<sequence>MTTSVMSRNASFAARSYRTHGIVLRTYKLGEADRIIVMLSPEYGQIRAVAKGVRRTSSKLGATLEPFMLVDAQIVHGRTLDIITQAQLQRPYGQLIAADYTLFTTANVMAETAERLTQTDDESSAVQYRLFHGALAALSRNQHNPSRVLDSYLLRALAAEGWAPNFSECVKCGRPGPHASVNIVLGGSVCVDCKPSGSLSPGPSAVMLLAALLAGDWDLIDAADMADQRAASGIVTGYVQWHLERALTSMRHIERTT</sequence>
<evidence type="ECO:0000256" key="3">
    <source>
        <dbReference type="ARBA" id="ARBA00021310"/>
    </source>
</evidence>
<dbReference type="Pfam" id="PF11967">
    <property type="entry name" value="RecO_N"/>
    <property type="match status" value="1"/>
</dbReference>
<dbReference type="PANTHER" id="PTHR33991:SF1">
    <property type="entry name" value="DNA REPAIR PROTEIN RECO"/>
    <property type="match status" value="1"/>
</dbReference>
<name>A0A7W9DAQ5_9MICC</name>
<evidence type="ECO:0000256" key="5">
    <source>
        <dbReference type="ARBA" id="ARBA00023172"/>
    </source>
</evidence>
<gene>
    <name evidence="8" type="primary">recO</name>
    <name evidence="10" type="ORF">BKA12_000804</name>
</gene>
<dbReference type="Gene3D" id="2.40.50.140">
    <property type="entry name" value="Nucleic acid-binding proteins"/>
    <property type="match status" value="1"/>
</dbReference>
<dbReference type="HAMAP" id="MF_00201">
    <property type="entry name" value="RecO"/>
    <property type="match status" value="1"/>
</dbReference>
<dbReference type="NCBIfam" id="TIGR00613">
    <property type="entry name" value="reco"/>
    <property type="match status" value="1"/>
</dbReference>
<evidence type="ECO:0000256" key="6">
    <source>
        <dbReference type="ARBA" id="ARBA00023204"/>
    </source>
</evidence>
<proteinExistence type="inferred from homology"/>
<dbReference type="GO" id="GO:0006310">
    <property type="term" value="P:DNA recombination"/>
    <property type="evidence" value="ECO:0007669"/>
    <property type="project" value="UniProtKB-UniRule"/>
</dbReference>
<dbReference type="PANTHER" id="PTHR33991">
    <property type="entry name" value="DNA REPAIR PROTEIN RECO"/>
    <property type="match status" value="1"/>
</dbReference>
<reference evidence="10 11" key="1">
    <citation type="submission" date="2020-08" db="EMBL/GenBank/DDBJ databases">
        <title>Sequencing the genomes of 1000 actinobacteria strains.</title>
        <authorList>
            <person name="Klenk H.-P."/>
        </authorList>
    </citation>
    <scope>NUCLEOTIDE SEQUENCE [LARGE SCALE GENOMIC DNA]</scope>
    <source>
        <strain evidence="10 11">DSM 23694</strain>
    </source>
</reference>
<organism evidence="10 11">
    <name type="scientific">Neomicrococcus lactis</name>
    <dbReference type="NCBI Taxonomy" id="732241"/>
    <lineage>
        <taxon>Bacteria</taxon>
        <taxon>Bacillati</taxon>
        <taxon>Actinomycetota</taxon>
        <taxon>Actinomycetes</taxon>
        <taxon>Micrococcales</taxon>
        <taxon>Micrococcaceae</taxon>
        <taxon>Neomicrococcus</taxon>
    </lineage>
</organism>
<evidence type="ECO:0000256" key="7">
    <source>
        <dbReference type="ARBA" id="ARBA00033409"/>
    </source>
</evidence>
<comment type="function">
    <text evidence="1 8">Involved in DNA repair and RecF pathway recombination.</text>
</comment>
<evidence type="ECO:0000313" key="11">
    <source>
        <dbReference type="Proteomes" id="UP000523863"/>
    </source>
</evidence>
<keyword evidence="5 8" id="KW-0233">DNA recombination</keyword>
<dbReference type="InterPro" id="IPR022572">
    <property type="entry name" value="DNA_rep/recomb_RecO_N"/>
</dbReference>
<keyword evidence="4 8" id="KW-0227">DNA damage</keyword>
<dbReference type="GO" id="GO:0043590">
    <property type="term" value="C:bacterial nucleoid"/>
    <property type="evidence" value="ECO:0007669"/>
    <property type="project" value="TreeGrafter"/>
</dbReference>
<comment type="caution">
    <text evidence="10">The sequence shown here is derived from an EMBL/GenBank/DDBJ whole genome shotgun (WGS) entry which is preliminary data.</text>
</comment>
<protein>
    <recommendedName>
        <fullName evidence="3 8">DNA repair protein RecO</fullName>
    </recommendedName>
    <alternativeName>
        <fullName evidence="7 8">Recombination protein O</fullName>
    </alternativeName>
</protein>
<dbReference type="InterPro" id="IPR003717">
    <property type="entry name" value="RecO"/>
</dbReference>
<evidence type="ECO:0000313" key="10">
    <source>
        <dbReference type="EMBL" id="MBB5597724.1"/>
    </source>
</evidence>